<feature type="transmembrane region" description="Helical" evidence="2">
    <location>
        <begin position="134"/>
        <end position="152"/>
    </location>
</feature>
<keyword evidence="4" id="KW-0378">Hydrolase</keyword>
<keyword evidence="2" id="KW-1133">Transmembrane helix</keyword>
<evidence type="ECO:0000259" key="3">
    <source>
        <dbReference type="Pfam" id="PF02517"/>
    </source>
</evidence>
<reference evidence="4 5" key="1">
    <citation type="journal article" date="2019" name="Syst. Appl. Microbiol.">
        <title>Polyphasic characterization of two novel Lactobacillus spp. isolated from blown salami packages: Description of Lactobacillus halodurans sp. nov. and Lactobacillus salsicarnum sp. nov.</title>
        <authorList>
            <person name="Schuster J.A."/>
            <person name="Klingl A."/>
            <person name="Vogel R.F."/>
            <person name="Ehrmann M.A."/>
        </authorList>
    </citation>
    <scope>NUCLEOTIDE SEQUENCE [LARGE SCALE GENOMIC DNA]</scope>
    <source>
        <strain evidence="4 5">TMW 1.2172</strain>
    </source>
</reference>
<keyword evidence="2" id="KW-0472">Membrane</keyword>
<comment type="similarity">
    <text evidence="1">Belongs to the UPF0177 family.</text>
</comment>
<sequence length="247" mass="27539">MKILKNNIIKIVLLSIIFPVVLVVMGNFIHVKSVGSLMQGMGDLVVFLVAYFLNQRYFRQKIAWFNSHQVAAQLYTALPAIIIVAFLDSPVLMAADFQIKWQVIIVCLLVGLAEEFIFRGILVKLFLKVLNGDALGSVVGSGIIFGLIHFMNLRSLPFGYVSAQVIFAAAIGIIFGAIYIKTNNLLIVILLHALRDMFPMFSSKMMAQAATTSFSMATLYVMIIFLFIAVTIAYTQLRDFTVKKDEI</sequence>
<dbReference type="Pfam" id="PF02517">
    <property type="entry name" value="Rce1-like"/>
    <property type="match status" value="1"/>
</dbReference>
<feature type="transmembrane region" description="Helical" evidence="2">
    <location>
        <begin position="36"/>
        <end position="53"/>
    </location>
</feature>
<comment type="caution">
    <text evidence="4">The sequence shown here is derived from an EMBL/GenBank/DDBJ whole genome shotgun (WGS) entry which is preliminary data.</text>
</comment>
<dbReference type="InterPro" id="IPR003675">
    <property type="entry name" value="Rce1/LyrA-like_dom"/>
</dbReference>
<organism evidence="4 5">
    <name type="scientific">Companilactobacillus halodurans</name>
    <dbReference type="NCBI Taxonomy" id="2584183"/>
    <lineage>
        <taxon>Bacteria</taxon>
        <taxon>Bacillati</taxon>
        <taxon>Bacillota</taxon>
        <taxon>Bacilli</taxon>
        <taxon>Lactobacillales</taxon>
        <taxon>Lactobacillaceae</taxon>
        <taxon>Companilactobacillus</taxon>
    </lineage>
</organism>
<accession>A0A5P0ZNH1</accession>
<evidence type="ECO:0000313" key="5">
    <source>
        <dbReference type="Proteomes" id="UP000414364"/>
    </source>
</evidence>
<feature type="domain" description="CAAX prenyl protease 2/Lysostaphin resistance protein A-like" evidence="3">
    <location>
        <begin position="100"/>
        <end position="197"/>
    </location>
</feature>
<dbReference type="InterPro" id="IPR052710">
    <property type="entry name" value="CAAX_protease"/>
</dbReference>
<feature type="transmembrane region" description="Helical" evidence="2">
    <location>
        <begin position="214"/>
        <end position="234"/>
    </location>
</feature>
<gene>
    <name evidence="4" type="ORF">FHL06_04890</name>
</gene>
<evidence type="ECO:0000313" key="4">
    <source>
        <dbReference type="EMBL" id="MQS75722.1"/>
    </source>
</evidence>
<feature type="transmembrane region" description="Helical" evidence="2">
    <location>
        <begin position="101"/>
        <end position="122"/>
    </location>
</feature>
<keyword evidence="4" id="KW-0482">Metalloprotease</keyword>
<keyword evidence="2" id="KW-0812">Transmembrane</keyword>
<dbReference type="GO" id="GO:0006508">
    <property type="term" value="P:proteolysis"/>
    <property type="evidence" value="ECO:0007669"/>
    <property type="project" value="UniProtKB-KW"/>
</dbReference>
<name>A0A5P0ZNH1_9LACO</name>
<dbReference type="Proteomes" id="UP000414364">
    <property type="component" value="Unassembled WGS sequence"/>
</dbReference>
<evidence type="ECO:0000256" key="2">
    <source>
        <dbReference type="SAM" id="Phobius"/>
    </source>
</evidence>
<dbReference type="AlphaFoldDB" id="A0A5P0ZNH1"/>
<feature type="transmembrane region" description="Helical" evidence="2">
    <location>
        <begin position="12"/>
        <end position="30"/>
    </location>
</feature>
<dbReference type="GO" id="GO:0008237">
    <property type="term" value="F:metallopeptidase activity"/>
    <property type="evidence" value="ECO:0007669"/>
    <property type="project" value="UniProtKB-KW"/>
</dbReference>
<protein>
    <submittedName>
        <fullName evidence="4">CPBP family intramembrane metalloprotease</fullName>
    </submittedName>
</protein>
<dbReference type="RefSeq" id="WP_153385126.1">
    <property type="nucleotide sequence ID" value="NZ_VDFP01000007.1"/>
</dbReference>
<keyword evidence="4" id="KW-0645">Protease</keyword>
<feature type="transmembrane region" description="Helical" evidence="2">
    <location>
        <begin position="74"/>
        <end position="95"/>
    </location>
</feature>
<dbReference type="EMBL" id="VDFP01000007">
    <property type="protein sequence ID" value="MQS75722.1"/>
    <property type="molecule type" value="Genomic_DNA"/>
</dbReference>
<proteinExistence type="inferred from homology"/>
<dbReference type="GO" id="GO:0080120">
    <property type="term" value="P:CAAX-box protein maturation"/>
    <property type="evidence" value="ECO:0007669"/>
    <property type="project" value="UniProtKB-ARBA"/>
</dbReference>
<dbReference type="GO" id="GO:0004175">
    <property type="term" value="F:endopeptidase activity"/>
    <property type="evidence" value="ECO:0007669"/>
    <property type="project" value="UniProtKB-ARBA"/>
</dbReference>
<evidence type="ECO:0000256" key="1">
    <source>
        <dbReference type="ARBA" id="ARBA00009067"/>
    </source>
</evidence>
<dbReference type="PANTHER" id="PTHR36435:SF1">
    <property type="entry name" value="CAAX AMINO TERMINAL PROTEASE FAMILY PROTEIN"/>
    <property type="match status" value="1"/>
</dbReference>
<dbReference type="PANTHER" id="PTHR36435">
    <property type="entry name" value="SLR1288 PROTEIN"/>
    <property type="match status" value="1"/>
</dbReference>